<dbReference type="UniPathway" id="UPA00148"/>
<keyword evidence="3" id="KW-0169">Cobalamin biosynthesis</keyword>
<gene>
    <name evidence="6" type="ORF">C0068_06480</name>
</gene>
<dbReference type="SUPFAM" id="SSF63965">
    <property type="entry name" value="Precorrin-8X methylmutase CbiC/CobH"/>
    <property type="match status" value="1"/>
</dbReference>
<dbReference type="GO" id="GO:0009236">
    <property type="term" value="P:cobalamin biosynthetic process"/>
    <property type="evidence" value="ECO:0007669"/>
    <property type="project" value="UniProtKB-UniPathway"/>
</dbReference>
<dbReference type="PANTHER" id="PTHR43588:SF1">
    <property type="entry name" value="COBALT-PRECORRIN-8 METHYLMUTASE"/>
    <property type="match status" value="1"/>
</dbReference>
<dbReference type="Proteomes" id="UP000237222">
    <property type="component" value="Unassembled WGS sequence"/>
</dbReference>
<evidence type="ECO:0000256" key="1">
    <source>
        <dbReference type="ARBA" id="ARBA00004953"/>
    </source>
</evidence>
<comment type="similarity">
    <text evidence="2">Belongs to the CobH/CbiC family.</text>
</comment>
<dbReference type="EMBL" id="PQGG01000013">
    <property type="protein sequence ID" value="POP53596.1"/>
    <property type="molecule type" value="Genomic_DNA"/>
</dbReference>
<dbReference type="Pfam" id="PF02570">
    <property type="entry name" value="CbiC"/>
    <property type="match status" value="1"/>
</dbReference>
<evidence type="ECO:0000256" key="3">
    <source>
        <dbReference type="ARBA" id="ARBA00022573"/>
    </source>
</evidence>
<sequence length="211" mass="22116">MNEPHDYIRDGQFIYQESFATIRREAKLAHLPADMETCAVRIIHASGMIDVVEDLDFSPAAGTAARVALASGAPIFCDSEMLAHGITRARLPAQNPVICTLRDSRVPSLAAEIHNTRSAAALGLWGEQLEGAVVAIGNAPTALFHLLNLIANGGPKPAAILGFPVGFIGAAESKQALANTQGVNFITVHGRRGGSAMAAAAVNALAMDREI</sequence>
<dbReference type="PANTHER" id="PTHR43588">
    <property type="entry name" value="COBALT-PRECORRIN-8 METHYLMUTASE"/>
    <property type="match status" value="1"/>
</dbReference>
<dbReference type="AlphaFoldDB" id="A0A2S4HHY5"/>
<evidence type="ECO:0000313" key="6">
    <source>
        <dbReference type="EMBL" id="POP53596.1"/>
    </source>
</evidence>
<name>A0A2S4HHY5_9GAMM</name>
<evidence type="ECO:0000259" key="5">
    <source>
        <dbReference type="Pfam" id="PF02570"/>
    </source>
</evidence>
<reference evidence="6" key="1">
    <citation type="submission" date="2018-01" db="EMBL/GenBank/DDBJ databases">
        <authorList>
            <person name="Yu X.-D."/>
        </authorList>
    </citation>
    <scope>NUCLEOTIDE SEQUENCE</scope>
    <source>
        <strain evidence="6">ZX-21</strain>
    </source>
</reference>
<dbReference type="OrthoDB" id="9780708at2"/>
<organism evidence="6 7">
    <name type="scientific">Zhongshania marina</name>
    <dbReference type="NCBI Taxonomy" id="2304603"/>
    <lineage>
        <taxon>Bacteria</taxon>
        <taxon>Pseudomonadati</taxon>
        <taxon>Pseudomonadota</taxon>
        <taxon>Gammaproteobacteria</taxon>
        <taxon>Cellvibrionales</taxon>
        <taxon>Spongiibacteraceae</taxon>
        <taxon>Zhongshania</taxon>
    </lineage>
</organism>
<comment type="pathway">
    <text evidence="1">Cofactor biosynthesis; adenosylcobalamin biosynthesis.</text>
</comment>
<comment type="caution">
    <text evidence="6">The sequence shown here is derived from an EMBL/GenBank/DDBJ whole genome shotgun (WGS) entry which is preliminary data.</text>
</comment>
<dbReference type="GO" id="GO:0016993">
    <property type="term" value="F:precorrin-8X methylmutase activity"/>
    <property type="evidence" value="ECO:0007669"/>
    <property type="project" value="InterPro"/>
</dbReference>
<evidence type="ECO:0000256" key="2">
    <source>
        <dbReference type="ARBA" id="ARBA00009774"/>
    </source>
</evidence>
<evidence type="ECO:0000256" key="4">
    <source>
        <dbReference type="ARBA" id="ARBA00023235"/>
    </source>
</evidence>
<evidence type="ECO:0000313" key="7">
    <source>
        <dbReference type="Proteomes" id="UP000237222"/>
    </source>
</evidence>
<dbReference type="RefSeq" id="WP_103683668.1">
    <property type="nucleotide sequence ID" value="NZ_PQGG01000013.1"/>
</dbReference>
<feature type="domain" description="Cobalamin biosynthesis precorrin-8X methylmutase CobH/CbiC" evidence="5">
    <location>
        <begin position="14"/>
        <end position="206"/>
    </location>
</feature>
<keyword evidence="4" id="KW-0413">Isomerase</keyword>
<accession>A0A2S4HHY5</accession>
<dbReference type="Gene3D" id="3.40.50.10230">
    <property type="entry name" value="Cobalamin biosynthesis CobH/CbiC, precorrin-8X methylmutase"/>
    <property type="match status" value="1"/>
</dbReference>
<proteinExistence type="inferred from homology"/>
<dbReference type="NCBIfam" id="NF006136">
    <property type="entry name" value="PRK08285.1"/>
    <property type="match status" value="1"/>
</dbReference>
<dbReference type="InterPro" id="IPR003722">
    <property type="entry name" value="Cbl_synth_CobH/CbiC"/>
</dbReference>
<dbReference type="InterPro" id="IPR036588">
    <property type="entry name" value="CobH/CbiC_sf"/>
</dbReference>
<protein>
    <submittedName>
        <fullName evidence="6">Precorrin-8X methylmutase</fullName>
    </submittedName>
</protein>